<evidence type="ECO:0000256" key="2">
    <source>
        <dbReference type="SAM" id="MobiDB-lite"/>
    </source>
</evidence>
<feature type="compositionally biased region" description="Polar residues" evidence="2">
    <location>
        <begin position="357"/>
        <end position="369"/>
    </location>
</feature>
<dbReference type="PROSITE" id="PS50006">
    <property type="entry name" value="FHA_DOMAIN"/>
    <property type="match status" value="1"/>
</dbReference>
<dbReference type="GO" id="GO:0031965">
    <property type="term" value="C:nuclear membrane"/>
    <property type="evidence" value="ECO:0007669"/>
    <property type="project" value="TreeGrafter"/>
</dbReference>
<feature type="domain" description="FHA" evidence="3">
    <location>
        <begin position="64"/>
        <end position="115"/>
    </location>
</feature>
<dbReference type="SMART" id="SM00240">
    <property type="entry name" value="FHA"/>
    <property type="match status" value="1"/>
</dbReference>
<sequence length="406" mass="45502">MGSCEEKNPEEEERKIPLFTVLKNGVILKNIFVINKSISPSSELNSIAGIENGESPDGESEEILIVGRHPDCNIVLMHPSISRFHFQINSIPSAQKLFVTDLSSVHGTWVSENKIEPGFRVELNEGDTIRVGGSTRVYRLHWVALSRAYDMENPFVSAADLAITEEKEEENIEKLSQDEDLLATESKNAEEKDLMVGKAEETYQDMNSNENGEIQSVDSILECIVSLFPEENCGLIVKKAIPSAPLMPEVMNPCFHNEKEEIEGKSRNAYELSPSIFEGLIFQTLSQQFYECNQSPEYHSAKEAILEEEYSDISKTRLELESNRDASLSVAEAESNSASESPKETENQIPLRKGNEQKGTSPSESGNRTDLSEDNNEQFNKENQTPEPLVALHPLLKNKTELKTEY</sequence>
<protein>
    <recommendedName>
        <fullName evidence="3">FHA domain-containing protein</fullName>
    </recommendedName>
</protein>
<dbReference type="InterPro" id="IPR008984">
    <property type="entry name" value="SMAD_FHA_dom_sf"/>
</dbReference>
<dbReference type="AlphaFoldDB" id="A0A6A6LBQ3"/>
<dbReference type="CDD" id="cd22691">
    <property type="entry name" value="FHA_PS1-like"/>
    <property type="match status" value="1"/>
</dbReference>
<dbReference type="Gene3D" id="2.60.200.20">
    <property type="match status" value="1"/>
</dbReference>
<feature type="coiled-coil region" evidence="1">
    <location>
        <begin position="158"/>
        <end position="192"/>
    </location>
</feature>
<accession>A0A6A6LBQ3</accession>
<proteinExistence type="predicted"/>
<keyword evidence="1" id="KW-0175">Coiled coil</keyword>
<dbReference type="Proteomes" id="UP000467840">
    <property type="component" value="Chromosome 18"/>
</dbReference>
<feature type="compositionally biased region" description="Polar residues" evidence="2">
    <location>
        <begin position="377"/>
        <end position="386"/>
    </location>
</feature>
<dbReference type="SUPFAM" id="SSF49879">
    <property type="entry name" value="SMAD/FHA domain"/>
    <property type="match status" value="1"/>
</dbReference>
<evidence type="ECO:0000259" key="3">
    <source>
        <dbReference type="PROSITE" id="PS50006"/>
    </source>
</evidence>
<feature type="compositionally biased region" description="Low complexity" evidence="2">
    <location>
        <begin position="326"/>
        <end position="340"/>
    </location>
</feature>
<gene>
    <name evidence="4" type="ORF">GH714_023583</name>
</gene>
<dbReference type="PANTHER" id="PTHR22593:SF8">
    <property type="entry name" value="FHA DOMAIN-CONTAINING PROTEIN PS1"/>
    <property type="match status" value="1"/>
</dbReference>
<dbReference type="Pfam" id="PF00498">
    <property type="entry name" value="FHA"/>
    <property type="match status" value="1"/>
</dbReference>
<dbReference type="PANTHER" id="PTHR22593">
    <property type="entry name" value="TRANSMEMBRANE PROTEIN 18"/>
    <property type="match status" value="1"/>
</dbReference>
<evidence type="ECO:0000313" key="4">
    <source>
        <dbReference type="EMBL" id="KAF2297446.1"/>
    </source>
</evidence>
<organism evidence="4 5">
    <name type="scientific">Hevea brasiliensis</name>
    <name type="common">Para rubber tree</name>
    <name type="synonym">Siphonia brasiliensis</name>
    <dbReference type="NCBI Taxonomy" id="3981"/>
    <lineage>
        <taxon>Eukaryota</taxon>
        <taxon>Viridiplantae</taxon>
        <taxon>Streptophyta</taxon>
        <taxon>Embryophyta</taxon>
        <taxon>Tracheophyta</taxon>
        <taxon>Spermatophyta</taxon>
        <taxon>Magnoliopsida</taxon>
        <taxon>eudicotyledons</taxon>
        <taxon>Gunneridae</taxon>
        <taxon>Pentapetalae</taxon>
        <taxon>rosids</taxon>
        <taxon>fabids</taxon>
        <taxon>Malpighiales</taxon>
        <taxon>Euphorbiaceae</taxon>
        <taxon>Crotonoideae</taxon>
        <taxon>Micrandreae</taxon>
        <taxon>Hevea</taxon>
    </lineage>
</organism>
<feature type="region of interest" description="Disordered" evidence="2">
    <location>
        <begin position="323"/>
        <end position="406"/>
    </location>
</feature>
<dbReference type="InterPro" id="IPR000253">
    <property type="entry name" value="FHA_dom"/>
</dbReference>
<evidence type="ECO:0000256" key="1">
    <source>
        <dbReference type="SAM" id="Coils"/>
    </source>
</evidence>
<reference evidence="4 5" key="1">
    <citation type="journal article" date="2020" name="Mol. Plant">
        <title>The Chromosome-Based Rubber Tree Genome Provides New Insights into Spurge Genome Evolution and Rubber Biosynthesis.</title>
        <authorList>
            <person name="Liu J."/>
            <person name="Shi C."/>
            <person name="Shi C.C."/>
            <person name="Li W."/>
            <person name="Zhang Q.J."/>
            <person name="Zhang Y."/>
            <person name="Li K."/>
            <person name="Lu H.F."/>
            <person name="Shi C."/>
            <person name="Zhu S.T."/>
            <person name="Xiao Z.Y."/>
            <person name="Nan H."/>
            <person name="Yue Y."/>
            <person name="Zhu X.G."/>
            <person name="Wu Y."/>
            <person name="Hong X.N."/>
            <person name="Fan G.Y."/>
            <person name="Tong Y."/>
            <person name="Zhang D."/>
            <person name="Mao C.L."/>
            <person name="Liu Y.L."/>
            <person name="Hao S.J."/>
            <person name="Liu W.Q."/>
            <person name="Lv M.Q."/>
            <person name="Zhang H.B."/>
            <person name="Liu Y."/>
            <person name="Hu-Tang G.R."/>
            <person name="Wang J.P."/>
            <person name="Wang J.H."/>
            <person name="Sun Y.H."/>
            <person name="Ni S.B."/>
            <person name="Chen W.B."/>
            <person name="Zhang X.C."/>
            <person name="Jiao Y.N."/>
            <person name="Eichler E.E."/>
            <person name="Li G.H."/>
            <person name="Liu X."/>
            <person name="Gao L.Z."/>
        </authorList>
    </citation>
    <scope>NUCLEOTIDE SEQUENCE [LARGE SCALE GENOMIC DNA]</scope>
    <source>
        <strain evidence="5">cv. GT1</strain>
        <tissue evidence="4">Leaf</tissue>
    </source>
</reference>
<dbReference type="EMBL" id="JAAGAX010000012">
    <property type="protein sequence ID" value="KAF2297446.1"/>
    <property type="molecule type" value="Genomic_DNA"/>
</dbReference>
<name>A0A6A6LBQ3_HEVBR</name>
<comment type="caution">
    <text evidence="4">The sequence shown here is derived from an EMBL/GenBank/DDBJ whole genome shotgun (WGS) entry which is preliminary data.</text>
</comment>
<keyword evidence="5" id="KW-1185">Reference proteome</keyword>
<evidence type="ECO:0000313" key="5">
    <source>
        <dbReference type="Proteomes" id="UP000467840"/>
    </source>
</evidence>